<dbReference type="InterPro" id="IPR029277">
    <property type="entry name" value="SVWC_dom"/>
</dbReference>
<keyword evidence="3" id="KW-1133">Transmembrane helix</keyword>
<dbReference type="PANTHER" id="PTHR39957">
    <property type="entry name" value="AT09846P1-RELATED"/>
    <property type="match status" value="1"/>
</dbReference>
<evidence type="ECO:0000256" key="2">
    <source>
        <dbReference type="ARBA" id="ARBA00022525"/>
    </source>
</evidence>
<evidence type="ECO:0000256" key="4">
    <source>
        <dbReference type="SAM" id="SignalP"/>
    </source>
</evidence>
<feature type="signal peptide" evidence="4">
    <location>
        <begin position="1"/>
        <end position="23"/>
    </location>
</feature>
<dbReference type="OrthoDB" id="7901229at2759"/>
<accession>B4GPV1</accession>
<comment type="subcellular location">
    <subcellularLocation>
        <location evidence="1">Secreted</location>
    </subcellularLocation>
</comment>
<dbReference type="PANTHER" id="PTHR39957:SF1">
    <property type="entry name" value="AT09846P1-RELATED"/>
    <property type="match status" value="1"/>
</dbReference>
<dbReference type="PhylomeDB" id="B4GPV1"/>
<keyword evidence="3" id="KW-0472">Membrane</keyword>
<keyword evidence="7" id="KW-1185">Reference proteome</keyword>
<dbReference type="EMBL" id="CH479187">
    <property type="protein sequence ID" value="EDW39623.1"/>
    <property type="molecule type" value="Genomic_DNA"/>
</dbReference>
<dbReference type="Proteomes" id="UP000008744">
    <property type="component" value="Unassembled WGS sequence"/>
</dbReference>
<dbReference type="Pfam" id="PF15430">
    <property type="entry name" value="SVWC"/>
    <property type="match status" value="1"/>
</dbReference>
<dbReference type="SMART" id="SM01318">
    <property type="entry name" value="SVWC"/>
    <property type="match status" value="1"/>
</dbReference>
<evidence type="ECO:0000313" key="7">
    <source>
        <dbReference type="Proteomes" id="UP000008744"/>
    </source>
</evidence>
<proteinExistence type="predicted"/>
<dbReference type="OMA" id="CGRNGWA"/>
<keyword evidence="4" id="KW-0732">Signal</keyword>
<feature type="chain" id="PRO_5002804050" evidence="4">
    <location>
        <begin position="24"/>
        <end position="187"/>
    </location>
</feature>
<evidence type="ECO:0000256" key="1">
    <source>
        <dbReference type="ARBA" id="ARBA00004613"/>
    </source>
</evidence>
<evidence type="ECO:0000313" key="6">
    <source>
        <dbReference type="EMBL" id="EDW39623.1"/>
    </source>
</evidence>
<keyword evidence="2" id="KW-0964">Secreted</keyword>
<feature type="domain" description="Single" evidence="5">
    <location>
        <begin position="115"/>
        <end position="186"/>
    </location>
</feature>
<keyword evidence="3" id="KW-0812">Transmembrane</keyword>
<sequence>MAKGYFNLLALMVLSSLLIGSQTAEWQIRYHNPNFPGKCTISPGLVLNGGVSIKDPTHECRQIVCGSDGMTLFHRMLFALKLAIIFGLVLAVRIGAISAAMSINSYENPGYPGRCVIDTPSSVVLLESGQAFKLPNIDCATIFCISNGWGSLFTCENKAPPDDCRFSDALDPNALYPECCKRRVICD</sequence>
<dbReference type="HOGENOM" id="CLU_1449164_0_0_1"/>
<dbReference type="eggNOG" id="ENOG502RWRC">
    <property type="taxonomic scope" value="Eukaryota"/>
</dbReference>
<dbReference type="InterPro" id="IPR053308">
    <property type="entry name" value="Vago-like"/>
</dbReference>
<gene>
    <name evidence="6" type="primary">Dper\GL15154</name>
    <name evidence="6" type="ORF">Dper_GL15154</name>
</gene>
<protein>
    <submittedName>
        <fullName evidence="6">GL15154</fullName>
    </submittedName>
</protein>
<reference evidence="6 7" key="1">
    <citation type="journal article" date="2007" name="Nature">
        <title>Evolution of genes and genomes on the Drosophila phylogeny.</title>
        <authorList>
            <consortium name="Drosophila 12 Genomes Consortium"/>
            <person name="Clark A.G."/>
            <person name="Eisen M.B."/>
            <person name="Smith D.R."/>
            <person name="Bergman C.M."/>
            <person name="Oliver B."/>
            <person name="Markow T.A."/>
            <person name="Kaufman T.C."/>
            <person name="Kellis M."/>
            <person name="Gelbart W."/>
            <person name="Iyer V.N."/>
            <person name="Pollard D.A."/>
            <person name="Sackton T.B."/>
            <person name="Larracuente A.M."/>
            <person name="Singh N.D."/>
            <person name="Abad J.P."/>
            <person name="Abt D.N."/>
            <person name="Adryan B."/>
            <person name="Aguade M."/>
            <person name="Akashi H."/>
            <person name="Anderson W.W."/>
            <person name="Aquadro C.F."/>
            <person name="Ardell D.H."/>
            <person name="Arguello R."/>
            <person name="Artieri C.G."/>
            <person name="Barbash D.A."/>
            <person name="Barker D."/>
            <person name="Barsanti P."/>
            <person name="Batterham P."/>
            <person name="Batzoglou S."/>
            <person name="Begun D."/>
            <person name="Bhutkar A."/>
            <person name="Blanco E."/>
            <person name="Bosak S.A."/>
            <person name="Bradley R.K."/>
            <person name="Brand A.D."/>
            <person name="Brent M.R."/>
            <person name="Brooks A.N."/>
            <person name="Brown R.H."/>
            <person name="Butlin R.K."/>
            <person name="Caggese C."/>
            <person name="Calvi B.R."/>
            <person name="Bernardo de Carvalho A."/>
            <person name="Caspi A."/>
            <person name="Castrezana S."/>
            <person name="Celniker S.E."/>
            <person name="Chang J.L."/>
            <person name="Chapple C."/>
            <person name="Chatterji S."/>
            <person name="Chinwalla A."/>
            <person name="Civetta A."/>
            <person name="Clifton S.W."/>
            <person name="Comeron J.M."/>
            <person name="Costello J.C."/>
            <person name="Coyne J.A."/>
            <person name="Daub J."/>
            <person name="David R.G."/>
            <person name="Delcher A.L."/>
            <person name="Delehaunty K."/>
            <person name="Do C.B."/>
            <person name="Ebling H."/>
            <person name="Edwards K."/>
            <person name="Eickbush T."/>
            <person name="Evans J.D."/>
            <person name="Filipski A."/>
            <person name="Findeiss S."/>
            <person name="Freyhult E."/>
            <person name="Fulton L."/>
            <person name="Fulton R."/>
            <person name="Garcia A.C."/>
            <person name="Gardiner A."/>
            <person name="Garfield D.A."/>
            <person name="Garvin B.E."/>
            <person name="Gibson G."/>
            <person name="Gilbert D."/>
            <person name="Gnerre S."/>
            <person name="Godfrey J."/>
            <person name="Good R."/>
            <person name="Gotea V."/>
            <person name="Gravely B."/>
            <person name="Greenberg A.J."/>
            <person name="Griffiths-Jones S."/>
            <person name="Gross S."/>
            <person name="Guigo R."/>
            <person name="Gustafson E.A."/>
            <person name="Haerty W."/>
            <person name="Hahn M.W."/>
            <person name="Halligan D.L."/>
            <person name="Halpern A.L."/>
            <person name="Halter G.M."/>
            <person name="Han M.V."/>
            <person name="Heger A."/>
            <person name="Hillier L."/>
            <person name="Hinrichs A.S."/>
            <person name="Holmes I."/>
            <person name="Hoskins R.A."/>
            <person name="Hubisz M.J."/>
            <person name="Hultmark D."/>
            <person name="Huntley M.A."/>
            <person name="Jaffe D.B."/>
            <person name="Jagadeeshan S."/>
            <person name="Jeck W.R."/>
            <person name="Johnson J."/>
            <person name="Jones C.D."/>
            <person name="Jordan W.C."/>
            <person name="Karpen G.H."/>
            <person name="Kataoka E."/>
            <person name="Keightley P.D."/>
            <person name="Kheradpour P."/>
            <person name="Kirkness E.F."/>
            <person name="Koerich L.B."/>
            <person name="Kristiansen K."/>
            <person name="Kudrna D."/>
            <person name="Kulathinal R.J."/>
            <person name="Kumar S."/>
            <person name="Kwok R."/>
            <person name="Lander E."/>
            <person name="Langley C.H."/>
            <person name="Lapoint R."/>
            <person name="Lazzaro B.P."/>
            <person name="Lee S.J."/>
            <person name="Levesque L."/>
            <person name="Li R."/>
            <person name="Lin C.F."/>
            <person name="Lin M.F."/>
            <person name="Lindblad-Toh K."/>
            <person name="Llopart A."/>
            <person name="Long M."/>
            <person name="Low L."/>
            <person name="Lozovsky E."/>
            <person name="Lu J."/>
            <person name="Luo M."/>
            <person name="Machado C.A."/>
            <person name="Makalowski W."/>
            <person name="Marzo M."/>
            <person name="Matsuda M."/>
            <person name="Matzkin L."/>
            <person name="McAllister B."/>
            <person name="McBride C.S."/>
            <person name="McKernan B."/>
            <person name="McKernan K."/>
            <person name="Mendez-Lago M."/>
            <person name="Minx P."/>
            <person name="Mollenhauer M.U."/>
            <person name="Montooth K."/>
            <person name="Mount S.M."/>
            <person name="Mu X."/>
            <person name="Myers E."/>
            <person name="Negre B."/>
            <person name="Newfeld S."/>
            <person name="Nielsen R."/>
            <person name="Noor M.A."/>
            <person name="O'Grady P."/>
            <person name="Pachter L."/>
            <person name="Papaceit M."/>
            <person name="Parisi M.J."/>
            <person name="Parisi M."/>
            <person name="Parts L."/>
            <person name="Pedersen J.S."/>
            <person name="Pesole G."/>
            <person name="Phillippy A.M."/>
            <person name="Ponting C.P."/>
            <person name="Pop M."/>
            <person name="Porcelli D."/>
            <person name="Powell J.R."/>
            <person name="Prohaska S."/>
            <person name="Pruitt K."/>
            <person name="Puig M."/>
            <person name="Quesneville H."/>
            <person name="Ram K.R."/>
            <person name="Rand D."/>
            <person name="Rasmussen M.D."/>
            <person name="Reed L.K."/>
            <person name="Reenan R."/>
            <person name="Reily A."/>
            <person name="Remington K.A."/>
            <person name="Rieger T.T."/>
            <person name="Ritchie M.G."/>
            <person name="Robin C."/>
            <person name="Rogers Y.H."/>
            <person name="Rohde C."/>
            <person name="Rozas J."/>
            <person name="Rubenfield M.J."/>
            <person name="Ruiz A."/>
            <person name="Russo S."/>
            <person name="Salzberg S.L."/>
            <person name="Sanchez-Gracia A."/>
            <person name="Saranga D.J."/>
            <person name="Sato H."/>
            <person name="Schaeffer S.W."/>
            <person name="Schatz M.C."/>
            <person name="Schlenke T."/>
            <person name="Schwartz R."/>
            <person name="Segarra C."/>
            <person name="Singh R.S."/>
            <person name="Sirot L."/>
            <person name="Sirota M."/>
            <person name="Sisneros N.B."/>
            <person name="Smith C.D."/>
            <person name="Smith T.F."/>
            <person name="Spieth J."/>
            <person name="Stage D.E."/>
            <person name="Stark A."/>
            <person name="Stephan W."/>
            <person name="Strausberg R.L."/>
            <person name="Strempel S."/>
            <person name="Sturgill D."/>
            <person name="Sutton G."/>
            <person name="Sutton G.G."/>
            <person name="Tao W."/>
            <person name="Teichmann S."/>
            <person name="Tobari Y.N."/>
            <person name="Tomimura Y."/>
            <person name="Tsolas J.M."/>
            <person name="Valente V.L."/>
            <person name="Venter E."/>
            <person name="Venter J.C."/>
            <person name="Vicario S."/>
            <person name="Vieira F.G."/>
            <person name="Vilella A.J."/>
            <person name="Villasante A."/>
            <person name="Walenz B."/>
            <person name="Wang J."/>
            <person name="Wasserman M."/>
            <person name="Watts T."/>
            <person name="Wilson D."/>
            <person name="Wilson R.K."/>
            <person name="Wing R.A."/>
            <person name="Wolfner M.F."/>
            <person name="Wong A."/>
            <person name="Wong G.K."/>
            <person name="Wu C.I."/>
            <person name="Wu G."/>
            <person name="Yamamoto D."/>
            <person name="Yang H.P."/>
            <person name="Yang S.P."/>
            <person name="Yorke J.A."/>
            <person name="Yoshida K."/>
            <person name="Zdobnov E."/>
            <person name="Zhang P."/>
            <person name="Zhang Y."/>
            <person name="Zimin A.V."/>
            <person name="Baldwin J."/>
            <person name="Abdouelleil A."/>
            <person name="Abdulkadir J."/>
            <person name="Abebe A."/>
            <person name="Abera B."/>
            <person name="Abreu J."/>
            <person name="Acer S.C."/>
            <person name="Aftuck L."/>
            <person name="Alexander A."/>
            <person name="An P."/>
            <person name="Anderson E."/>
            <person name="Anderson S."/>
            <person name="Arachi H."/>
            <person name="Azer M."/>
            <person name="Bachantsang P."/>
            <person name="Barry A."/>
            <person name="Bayul T."/>
            <person name="Berlin A."/>
            <person name="Bessette D."/>
            <person name="Bloom T."/>
            <person name="Blye J."/>
            <person name="Boguslavskiy L."/>
            <person name="Bonnet C."/>
            <person name="Boukhgalter B."/>
            <person name="Bourzgui I."/>
            <person name="Brown A."/>
            <person name="Cahill P."/>
            <person name="Channer S."/>
            <person name="Cheshatsang Y."/>
            <person name="Chuda L."/>
            <person name="Citroen M."/>
            <person name="Collymore A."/>
            <person name="Cooke P."/>
            <person name="Costello M."/>
            <person name="D'Aco K."/>
            <person name="Daza R."/>
            <person name="De Haan G."/>
            <person name="DeGray S."/>
            <person name="DeMaso C."/>
            <person name="Dhargay N."/>
            <person name="Dooley K."/>
            <person name="Dooley E."/>
            <person name="Doricent M."/>
            <person name="Dorje P."/>
            <person name="Dorjee K."/>
            <person name="Dupes A."/>
            <person name="Elong R."/>
            <person name="Falk J."/>
            <person name="Farina A."/>
            <person name="Faro S."/>
            <person name="Ferguson D."/>
            <person name="Fisher S."/>
            <person name="Foley C.D."/>
            <person name="Franke A."/>
            <person name="Friedrich D."/>
            <person name="Gadbois L."/>
            <person name="Gearin G."/>
            <person name="Gearin C.R."/>
            <person name="Giannoukos G."/>
            <person name="Goode T."/>
            <person name="Graham J."/>
            <person name="Grandbois E."/>
            <person name="Grewal S."/>
            <person name="Gyaltsen K."/>
            <person name="Hafez N."/>
            <person name="Hagos B."/>
            <person name="Hall J."/>
            <person name="Henson C."/>
            <person name="Hollinger A."/>
            <person name="Honan T."/>
            <person name="Huard M.D."/>
            <person name="Hughes L."/>
            <person name="Hurhula B."/>
            <person name="Husby M.E."/>
            <person name="Kamat A."/>
            <person name="Kanga B."/>
            <person name="Kashin S."/>
            <person name="Khazanovich D."/>
            <person name="Kisner P."/>
            <person name="Lance K."/>
            <person name="Lara M."/>
            <person name="Lee W."/>
            <person name="Lennon N."/>
            <person name="Letendre F."/>
            <person name="LeVine R."/>
            <person name="Lipovsky A."/>
            <person name="Liu X."/>
            <person name="Liu J."/>
            <person name="Liu S."/>
            <person name="Lokyitsang T."/>
            <person name="Lokyitsang Y."/>
            <person name="Lubonja R."/>
            <person name="Lui A."/>
            <person name="MacDonald P."/>
            <person name="Magnisalis V."/>
            <person name="Maru K."/>
            <person name="Matthews C."/>
            <person name="McCusker W."/>
            <person name="McDonough S."/>
            <person name="Mehta T."/>
            <person name="Meldrim J."/>
            <person name="Meneus L."/>
            <person name="Mihai O."/>
            <person name="Mihalev A."/>
            <person name="Mihova T."/>
            <person name="Mittelman R."/>
            <person name="Mlenga V."/>
            <person name="Montmayeur A."/>
            <person name="Mulrain L."/>
            <person name="Navidi A."/>
            <person name="Naylor J."/>
            <person name="Negash T."/>
            <person name="Nguyen T."/>
            <person name="Nguyen N."/>
            <person name="Nicol R."/>
            <person name="Norbu C."/>
            <person name="Norbu N."/>
            <person name="Novod N."/>
            <person name="O'Neill B."/>
            <person name="Osman S."/>
            <person name="Markiewicz E."/>
            <person name="Oyono O.L."/>
            <person name="Patti C."/>
            <person name="Phunkhang P."/>
            <person name="Pierre F."/>
            <person name="Priest M."/>
            <person name="Raghuraman S."/>
            <person name="Rege F."/>
            <person name="Reyes R."/>
            <person name="Rise C."/>
            <person name="Rogov P."/>
            <person name="Ross K."/>
            <person name="Ryan E."/>
            <person name="Settipalli S."/>
            <person name="Shea T."/>
            <person name="Sherpa N."/>
            <person name="Shi L."/>
            <person name="Shih D."/>
            <person name="Sparrow T."/>
            <person name="Spaulding J."/>
            <person name="Stalker J."/>
            <person name="Stange-Thomann N."/>
            <person name="Stavropoulos S."/>
            <person name="Stone C."/>
            <person name="Strader C."/>
            <person name="Tesfaye S."/>
            <person name="Thomson T."/>
            <person name="Thoulutsang Y."/>
            <person name="Thoulutsang D."/>
            <person name="Topham K."/>
            <person name="Topping I."/>
            <person name="Tsamla T."/>
            <person name="Vassiliev H."/>
            <person name="Vo A."/>
            <person name="Wangchuk T."/>
            <person name="Wangdi T."/>
            <person name="Weiand M."/>
            <person name="Wilkinson J."/>
            <person name="Wilson A."/>
            <person name="Yadav S."/>
            <person name="Young G."/>
            <person name="Yu Q."/>
            <person name="Zembek L."/>
            <person name="Zhong D."/>
            <person name="Zimmer A."/>
            <person name="Zwirko Z."/>
            <person name="Jaffe D.B."/>
            <person name="Alvarez P."/>
            <person name="Brockman W."/>
            <person name="Butler J."/>
            <person name="Chin C."/>
            <person name="Gnerre S."/>
            <person name="Grabherr M."/>
            <person name="Kleber M."/>
            <person name="Mauceli E."/>
            <person name="MacCallum I."/>
        </authorList>
    </citation>
    <scope>NUCLEOTIDE SEQUENCE [LARGE SCALE GENOMIC DNA]</scope>
    <source>
        <strain evidence="7">MSH-3 / Tucson 14011-0111.49</strain>
    </source>
</reference>
<evidence type="ECO:0000256" key="3">
    <source>
        <dbReference type="SAM" id="Phobius"/>
    </source>
</evidence>
<name>B4GPV1_DROPE</name>
<dbReference type="AlphaFoldDB" id="B4GPV1"/>
<evidence type="ECO:0000259" key="5">
    <source>
        <dbReference type="SMART" id="SM01318"/>
    </source>
</evidence>
<organism evidence="7">
    <name type="scientific">Drosophila persimilis</name>
    <name type="common">Fruit fly</name>
    <dbReference type="NCBI Taxonomy" id="7234"/>
    <lineage>
        <taxon>Eukaryota</taxon>
        <taxon>Metazoa</taxon>
        <taxon>Ecdysozoa</taxon>
        <taxon>Arthropoda</taxon>
        <taxon>Hexapoda</taxon>
        <taxon>Insecta</taxon>
        <taxon>Pterygota</taxon>
        <taxon>Neoptera</taxon>
        <taxon>Endopterygota</taxon>
        <taxon>Diptera</taxon>
        <taxon>Brachycera</taxon>
        <taxon>Muscomorpha</taxon>
        <taxon>Ephydroidea</taxon>
        <taxon>Drosophilidae</taxon>
        <taxon>Drosophila</taxon>
        <taxon>Sophophora</taxon>
    </lineage>
</organism>
<feature type="transmembrane region" description="Helical" evidence="3">
    <location>
        <begin position="76"/>
        <end position="96"/>
    </location>
</feature>
<dbReference type="GO" id="GO:0005576">
    <property type="term" value="C:extracellular region"/>
    <property type="evidence" value="ECO:0007669"/>
    <property type="project" value="UniProtKB-SubCell"/>
</dbReference>